<reference evidence="2 3" key="1">
    <citation type="submission" date="2018-06" db="EMBL/GenBank/DDBJ databases">
        <authorList>
            <consortium name="Pathogen Informatics"/>
            <person name="Doyle S."/>
        </authorList>
    </citation>
    <scope>NUCLEOTIDE SEQUENCE [LARGE SCALE GENOMIC DNA]</scope>
    <source>
        <strain evidence="2 3">NCTC12026</strain>
    </source>
</reference>
<dbReference type="RefSeq" id="WP_006812822.1">
    <property type="nucleotide sequence ID" value="NZ_AP018946.1"/>
</dbReference>
<evidence type="ECO:0000259" key="1">
    <source>
        <dbReference type="Pfam" id="PF08349"/>
    </source>
</evidence>
<organism evidence="2 3">
    <name type="scientific">Providencia rustigianii</name>
    <dbReference type="NCBI Taxonomy" id="158850"/>
    <lineage>
        <taxon>Bacteria</taxon>
        <taxon>Pseudomonadati</taxon>
        <taxon>Pseudomonadota</taxon>
        <taxon>Gammaproteobacteria</taxon>
        <taxon>Enterobacterales</taxon>
        <taxon>Morganellaceae</taxon>
        <taxon>Providencia</taxon>
    </lineage>
</organism>
<accession>A0A379G1H4</accession>
<dbReference type="Pfam" id="PF08349">
    <property type="entry name" value="DUF1722"/>
    <property type="match status" value="1"/>
</dbReference>
<name>A0A379G1H4_9GAMM</name>
<sequence>MQLIKPKVLILDGITYPSSEIQQLTHSIVTCFSPEEFNQTSDEIVGIIFPHHHAQKILAFFPASLPVITDTQWQNVQQLDHFFTQLYLLQRLEILAQQLTHHGIILFHSQHKYLIMAYSPTGYQLTGKLVAGIKKGDDLKLFFAQYKASLMETFALMPPKNIQVNALSHMQGYFKRRATKDEKKHLLALINDYRDGKIPINQPLLMMRQLLIQYPDSYLSEQYYFEPYPHCEQVRVLPYS</sequence>
<gene>
    <name evidence="2" type="ORF">NCTC12026_01128</name>
</gene>
<dbReference type="PANTHER" id="PTHR30087:SF1">
    <property type="entry name" value="HYPOTHETICAL CYTOSOLIC PROTEIN"/>
    <property type="match status" value="1"/>
</dbReference>
<dbReference type="PANTHER" id="PTHR30087">
    <property type="entry name" value="INNER MEMBRANE PROTEIN"/>
    <property type="match status" value="1"/>
</dbReference>
<dbReference type="InterPro" id="IPR013560">
    <property type="entry name" value="DUF1722"/>
</dbReference>
<evidence type="ECO:0000313" key="3">
    <source>
        <dbReference type="Proteomes" id="UP000255129"/>
    </source>
</evidence>
<evidence type="ECO:0000313" key="2">
    <source>
        <dbReference type="EMBL" id="SUC34766.1"/>
    </source>
</evidence>
<dbReference type="OrthoDB" id="495783at2"/>
<dbReference type="AlphaFoldDB" id="A0A379G1H4"/>
<dbReference type="Proteomes" id="UP000255129">
    <property type="component" value="Unassembled WGS sequence"/>
</dbReference>
<protein>
    <submittedName>
        <fullName evidence="2">Uncharacterized conserved protein</fullName>
    </submittedName>
</protein>
<feature type="domain" description="DUF1722" evidence="1">
    <location>
        <begin position="112"/>
        <end position="229"/>
    </location>
</feature>
<dbReference type="EMBL" id="UGUA01000002">
    <property type="protein sequence ID" value="SUC34766.1"/>
    <property type="molecule type" value="Genomic_DNA"/>
</dbReference>
<proteinExistence type="predicted"/>